<dbReference type="EMBL" id="GEZM01085218">
    <property type="protein sequence ID" value="JAV60102.1"/>
    <property type="molecule type" value="Transcribed_RNA"/>
</dbReference>
<protein>
    <recommendedName>
        <fullName evidence="2">DDE Tnp4 domain-containing protein</fullName>
    </recommendedName>
</protein>
<dbReference type="EMBL" id="GEZM01085216">
    <property type="protein sequence ID" value="JAV60110.1"/>
    <property type="molecule type" value="Transcribed_RNA"/>
</dbReference>
<name>A0A1Y1KIP5_PHOPY</name>
<accession>A0A1Y1KIP5</accession>
<evidence type="ECO:0000313" key="1">
    <source>
        <dbReference type="EMBL" id="JAV60110.1"/>
    </source>
</evidence>
<dbReference type="AlphaFoldDB" id="A0A1Y1KIP5"/>
<evidence type="ECO:0008006" key="2">
    <source>
        <dbReference type="Google" id="ProtNLM"/>
    </source>
</evidence>
<sequence length="203" mass="22847">MENEMLVATAFTLSAQVMLDIPISLSDEDSNISTEEEEVIISASKKRKLHTPQRIRNYMEHIVGGYTAQQFQQHFRISIDAYEHILSALGPQLQKTDPIGRSPINIEKQILAVIWLLATPDSYRSVGDRFDLAKSSLSVCFLRIIKLLNQLAPRIIKWPERQQLAVIKRRFSVLAGLNNVIGAVDGAYIQIKAPKEDSGVIHN</sequence>
<organism evidence="1">
    <name type="scientific">Photinus pyralis</name>
    <name type="common">Common eastern firefly</name>
    <name type="synonym">Lampyris pyralis</name>
    <dbReference type="NCBI Taxonomy" id="7054"/>
    <lineage>
        <taxon>Eukaryota</taxon>
        <taxon>Metazoa</taxon>
        <taxon>Ecdysozoa</taxon>
        <taxon>Arthropoda</taxon>
        <taxon>Hexapoda</taxon>
        <taxon>Insecta</taxon>
        <taxon>Pterygota</taxon>
        <taxon>Neoptera</taxon>
        <taxon>Endopterygota</taxon>
        <taxon>Coleoptera</taxon>
        <taxon>Polyphaga</taxon>
        <taxon>Elateriformia</taxon>
        <taxon>Elateroidea</taxon>
        <taxon>Lampyridae</taxon>
        <taxon>Lampyrinae</taxon>
        <taxon>Photinus</taxon>
    </lineage>
</organism>
<dbReference type="EMBL" id="GEZM01085217">
    <property type="protein sequence ID" value="JAV60106.1"/>
    <property type="molecule type" value="Transcribed_RNA"/>
</dbReference>
<reference evidence="1" key="1">
    <citation type="journal article" date="2016" name="Sci. Rep.">
        <title>Molecular characterization of firefly nuptial gifts: a multi-omics approach sheds light on postcopulatory sexual selection.</title>
        <authorList>
            <person name="Al-Wathiqui N."/>
            <person name="Fallon T.R."/>
            <person name="South A."/>
            <person name="Weng J.K."/>
            <person name="Lewis S.M."/>
        </authorList>
    </citation>
    <scope>NUCLEOTIDE SEQUENCE</scope>
</reference>
<proteinExistence type="predicted"/>